<organism evidence="1">
    <name type="scientific">Zea mays</name>
    <name type="common">Maize</name>
    <dbReference type="NCBI Taxonomy" id="4577"/>
    <lineage>
        <taxon>Eukaryota</taxon>
        <taxon>Viridiplantae</taxon>
        <taxon>Streptophyta</taxon>
        <taxon>Embryophyta</taxon>
        <taxon>Tracheophyta</taxon>
        <taxon>Spermatophyta</taxon>
        <taxon>Magnoliopsida</taxon>
        <taxon>Liliopsida</taxon>
        <taxon>Poales</taxon>
        <taxon>Poaceae</taxon>
        <taxon>PACMAD clade</taxon>
        <taxon>Panicoideae</taxon>
        <taxon>Andropogonodae</taxon>
        <taxon>Andropogoneae</taxon>
        <taxon>Tripsacinae</taxon>
        <taxon>Zea</taxon>
    </lineage>
</organism>
<evidence type="ECO:0000313" key="1">
    <source>
        <dbReference type="EMBL" id="ACR36526.1"/>
    </source>
</evidence>
<name>C4J5S6_MAIZE</name>
<proteinExistence type="evidence at transcript level"/>
<sequence>MATANWHEQEAKRRGCI</sequence>
<dbReference type="AlphaFoldDB" id="C4J5S6"/>
<reference evidence="1" key="1">
    <citation type="journal article" date="2009" name="PLoS Genet.">
        <title>Sequencing, mapping, and analysis of 27,455 maize full-length cDNAs.</title>
        <authorList>
            <person name="Soderlund C."/>
            <person name="Descour A."/>
            <person name="Kudrna D."/>
            <person name="Bomhoff M."/>
            <person name="Boyd L."/>
            <person name="Currie J."/>
            <person name="Angelova A."/>
            <person name="Collura K."/>
            <person name="Wissotski M."/>
            <person name="Ashley E."/>
            <person name="Morrow D."/>
            <person name="Fernandes J."/>
            <person name="Walbot V."/>
            <person name="Yu Y."/>
        </authorList>
    </citation>
    <scope>NUCLEOTIDE SEQUENCE</scope>
    <source>
        <strain evidence="1">B73</strain>
    </source>
</reference>
<accession>C4J5S6</accession>
<protein>
    <submittedName>
        <fullName evidence="1">Uncharacterized protein</fullName>
    </submittedName>
</protein>
<dbReference type="EMBL" id="BT086173">
    <property type="protein sequence ID" value="ACR36526.1"/>
    <property type="molecule type" value="mRNA"/>
</dbReference>
<reference evidence="1" key="2">
    <citation type="submission" date="2012-06" db="EMBL/GenBank/DDBJ databases">
        <authorList>
            <person name="Yu Y."/>
            <person name="Currie J."/>
            <person name="Lomeli R."/>
            <person name="Angelova A."/>
            <person name="Collura K."/>
            <person name="Wissotski M."/>
            <person name="Campos D."/>
            <person name="Kudrna D."/>
            <person name="Golser W."/>
            <person name="Ashely E."/>
            <person name="Descour A."/>
            <person name="Fernandes J."/>
            <person name="Soderlund C."/>
            <person name="Walbot V."/>
        </authorList>
    </citation>
    <scope>NUCLEOTIDE SEQUENCE</scope>
    <source>
        <strain evidence="1">B73</strain>
    </source>
</reference>